<organism evidence="3 4">
    <name type="scientific">Candidatus Colimorpha enterica</name>
    <dbReference type="NCBI Taxonomy" id="3083063"/>
    <lineage>
        <taxon>Bacteria</taxon>
        <taxon>Pseudomonadati</taxon>
        <taxon>Bacteroidota</taxon>
        <taxon>Bacteroidia</taxon>
        <taxon>Bacteroidales</taxon>
        <taxon>Candidatus Colimorpha</taxon>
    </lineage>
</organism>
<dbReference type="EMBL" id="CBFW010000411">
    <property type="protein sequence ID" value="CDC76975.1"/>
    <property type="molecule type" value="Genomic_DNA"/>
</dbReference>
<feature type="region of interest" description="Disordered" evidence="1">
    <location>
        <begin position="97"/>
        <end position="131"/>
    </location>
</feature>
<evidence type="ECO:0000313" key="4">
    <source>
        <dbReference type="Proteomes" id="UP000017938"/>
    </source>
</evidence>
<dbReference type="Proteomes" id="UP000017938">
    <property type="component" value="Unassembled WGS sequence"/>
</dbReference>
<evidence type="ECO:0000313" key="3">
    <source>
        <dbReference type="EMBL" id="CDC76975.1"/>
    </source>
</evidence>
<dbReference type="Pfam" id="PF19481">
    <property type="entry name" value="DUF6017"/>
    <property type="match status" value="1"/>
</dbReference>
<accession>R6TXU0</accession>
<evidence type="ECO:0000259" key="2">
    <source>
        <dbReference type="Pfam" id="PF19481"/>
    </source>
</evidence>
<reference evidence="3" key="1">
    <citation type="submission" date="2012-11" db="EMBL/GenBank/DDBJ databases">
        <title>Dependencies among metagenomic species, viruses, plasmids and units of genetic variation.</title>
        <authorList>
            <person name="Nielsen H.B."/>
            <person name="Almeida M."/>
            <person name="Juncker A.S."/>
            <person name="Rasmussen S."/>
            <person name="Li J."/>
            <person name="Sunagawa S."/>
            <person name="Plichta D."/>
            <person name="Gautier L."/>
            <person name="Le Chatelier E."/>
            <person name="Peletier E."/>
            <person name="Bonde I."/>
            <person name="Nielsen T."/>
            <person name="Manichanh C."/>
            <person name="Arumugam M."/>
            <person name="Batto J."/>
            <person name="Santos M.B.Q.D."/>
            <person name="Blom N."/>
            <person name="Borruel N."/>
            <person name="Burgdorf K.S."/>
            <person name="Boumezbeur F."/>
            <person name="Casellas F."/>
            <person name="Dore J."/>
            <person name="Guarner F."/>
            <person name="Hansen T."/>
            <person name="Hildebrand F."/>
            <person name="Kaas R.S."/>
            <person name="Kennedy S."/>
            <person name="Kristiansen K."/>
            <person name="Kultima J.R."/>
            <person name="Leonard P."/>
            <person name="Levenez F."/>
            <person name="Lund O."/>
            <person name="Moumen B."/>
            <person name="Le Paslier D."/>
            <person name="Pons N."/>
            <person name="Pedersen O."/>
            <person name="Prifti E."/>
            <person name="Qin J."/>
            <person name="Raes J."/>
            <person name="Tap J."/>
            <person name="Tims S."/>
            <person name="Ussery D.W."/>
            <person name="Yamada T."/>
            <person name="MetaHit consortium"/>
            <person name="Renault P."/>
            <person name="Sicheritz-Ponten T."/>
            <person name="Bork P."/>
            <person name="Wang J."/>
            <person name="Brunak S."/>
            <person name="Ehrlich S.D."/>
        </authorList>
    </citation>
    <scope>NUCLEOTIDE SEQUENCE [LARGE SCALE GENOMIC DNA]</scope>
</reference>
<evidence type="ECO:0000256" key="1">
    <source>
        <dbReference type="SAM" id="MobiDB-lite"/>
    </source>
</evidence>
<dbReference type="InterPro" id="IPR046059">
    <property type="entry name" value="DUF6017"/>
</dbReference>
<dbReference type="AlphaFoldDB" id="R6TXU0"/>
<feature type="domain" description="DUF6017" evidence="2">
    <location>
        <begin position="162"/>
        <end position="274"/>
    </location>
</feature>
<comment type="caution">
    <text evidence="3">The sequence shown here is derived from an EMBL/GenBank/DDBJ whole genome shotgun (WGS) entry which is preliminary data.</text>
</comment>
<gene>
    <name evidence="3" type="ORF">BN580_00238</name>
</gene>
<dbReference type="STRING" id="1263015.BN580_00238"/>
<proteinExistence type="predicted"/>
<protein>
    <recommendedName>
        <fullName evidence="2">DUF6017 domain-containing protein</fullName>
    </recommendedName>
</protein>
<sequence>MAVYRVNKDRSYTVMANFHLRDKNLSLKAVGLLSKMLSFNDGWKFSTRGLSAICKEGPDAIHSALRELEKHGYLVRHRTRDDKGRMSCMVFEIYEKPQPVSPDTGKPHMENPDVDNPDMDKPHKDNPAQINTNQVITQERNNSLSNYQSINLDGMDGMDMRAQYEEMIRDNLEVDILSQDSRFDTDRVNEMVEIMLDAICSTRPTIRINGEDMPQQVVKSRFLKLNSSHIEYVLHAMNECPSDIRNIRAYMLTTLYNASLTMDNYYSALVNHDLYGQK</sequence>
<name>R6TXU0_9BACT</name>